<name>A8ZKC5_ACAM1</name>
<accession>A8ZKC5</accession>
<organism evidence="1 2">
    <name type="scientific">Acaryochloris marina (strain MBIC 11017)</name>
    <dbReference type="NCBI Taxonomy" id="329726"/>
    <lineage>
        <taxon>Bacteria</taxon>
        <taxon>Bacillati</taxon>
        <taxon>Cyanobacteriota</taxon>
        <taxon>Cyanophyceae</taxon>
        <taxon>Acaryochloridales</taxon>
        <taxon>Acaryochloridaceae</taxon>
        <taxon>Acaryochloris</taxon>
    </lineage>
</organism>
<proteinExistence type="predicted"/>
<dbReference type="KEGG" id="amr:AM1_A0116"/>
<gene>
    <name evidence="1" type="ordered locus">AM1_A0116</name>
</gene>
<keyword evidence="1" id="KW-0614">Plasmid</keyword>
<dbReference type="EMBL" id="CP000838">
    <property type="protein sequence ID" value="ABW31625.1"/>
    <property type="molecule type" value="Genomic_DNA"/>
</dbReference>
<dbReference type="Proteomes" id="UP000000268">
    <property type="component" value="Plasmid pREB1"/>
</dbReference>
<evidence type="ECO:0000313" key="2">
    <source>
        <dbReference type="Proteomes" id="UP000000268"/>
    </source>
</evidence>
<keyword evidence="2" id="KW-1185">Reference proteome</keyword>
<dbReference type="HOGENOM" id="CLU_3338778_0_0_3"/>
<geneLocation type="plasmid" evidence="1 2">
    <name>pREB1</name>
</geneLocation>
<evidence type="ECO:0000313" key="1">
    <source>
        <dbReference type="EMBL" id="ABW31625.1"/>
    </source>
</evidence>
<reference evidence="1 2" key="1">
    <citation type="journal article" date="2008" name="Proc. Natl. Acad. Sci. U.S.A.">
        <title>Niche adaptation and genome expansion in the chlorophyll d-producing cyanobacterium Acaryochloris marina.</title>
        <authorList>
            <person name="Swingley W.D."/>
            <person name="Chen M."/>
            <person name="Cheung P.C."/>
            <person name="Conrad A.L."/>
            <person name="Dejesa L.C."/>
            <person name="Hao J."/>
            <person name="Honchak B.M."/>
            <person name="Karbach L.E."/>
            <person name="Kurdoglu A."/>
            <person name="Lahiri S."/>
            <person name="Mastrian S.D."/>
            <person name="Miyashita H."/>
            <person name="Page L."/>
            <person name="Ramakrishna P."/>
            <person name="Satoh S."/>
            <person name="Sattley W.M."/>
            <person name="Shimada Y."/>
            <person name="Taylor H.L."/>
            <person name="Tomo T."/>
            <person name="Tsuchiya T."/>
            <person name="Wang Z.T."/>
            <person name="Raymond J."/>
            <person name="Mimuro M."/>
            <person name="Blankenship R.E."/>
            <person name="Touchman J.W."/>
        </authorList>
    </citation>
    <scope>NUCLEOTIDE SEQUENCE [LARGE SCALE GENOMIC DNA]</scope>
    <source>
        <strain evidence="2">MBIC 11017</strain>
        <plasmid evidence="2">Plasmid pREB1</plasmid>
    </source>
</reference>
<protein>
    <submittedName>
        <fullName evidence="1">Uncharacterized protein</fullName>
    </submittedName>
</protein>
<sequence length="37" mass="4349">MMHLAQKGFHPLFTLIWEVETKCQSLSPWIAPFSRAF</sequence>
<dbReference type="AlphaFoldDB" id="A8ZKC5"/>